<dbReference type="EMBL" id="VSRR010010408">
    <property type="protein sequence ID" value="MPC51782.1"/>
    <property type="molecule type" value="Genomic_DNA"/>
</dbReference>
<organism evidence="1 2">
    <name type="scientific">Portunus trituberculatus</name>
    <name type="common">Swimming crab</name>
    <name type="synonym">Neptunus trituberculatus</name>
    <dbReference type="NCBI Taxonomy" id="210409"/>
    <lineage>
        <taxon>Eukaryota</taxon>
        <taxon>Metazoa</taxon>
        <taxon>Ecdysozoa</taxon>
        <taxon>Arthropoda</taxon>
        <taxon>Crustacea</taxon>
        <taxon>Multicrustacea</taxon>
        <taxon>Malacostraca</taxon>
        <taxon>Eumalacostraca</taxon>
        <taxon>Eucarida</taxon>
        <taxon>Decapoda</taxon>
        <taxon>Pleocyemata</taxon>
        <taxon>Brachyura</taxon>
        <taxon>Eubrachyura</taxon>
        <taxon>Portunoidea</taxon>
        <taxon>Portunidae</taxon>
        <taxon>Portuninae</taxon>
        <taxon>Portunus</taxon>
    </lineage>
</organism>
<sequence>MPGESLRVFHVFLAHTFSSIKQKRRGGNLEVKILANFTTSEHVVCQVGSKPTKLTPSPLKLDDFAPSQLWRRSAWRLRCATHQLQRRGDGSSCSLLVPPLRPMTRVGISRASCQLQWLR</sequence>
<keyword evidence="2" id="KW-1185">Reference proteome</keyword>
<accession>A0A5B7FYT9</accession>
<dbReference type="Proteomes" id="UP000324222">
    <property type="component" value="Unassembled WGS sequence"/>
</dbReference>
<name>A0A5B7FYT9_PORTR</name>
<reference evidence="1 2" key="1">
    <citation type="submission" date="2019-05" db="EMBL/GenBank/DDBJ databases">
        <title>Another draft genome of Portunus trituberculatus and its Hox gene families provides insights of decapod evolution.</title>
        <authorList>
            <person name="Jeong J.-H."/>
            <person name="Song I."/>
            <person name="Kim S."/>
            <person name="Choi T."/>
            <person name="Kim D."/>
            <person name="Ryu S."/>
            <person name="Kim W."/>
        </authorList>
    </citation>
    <scope>NUCLEOTIDE SEQUENCE [LARGE SCALE GENOMIC DNA]</scope>
    <source>
        <tissue evidence="1">Muscle</tissue>
    </source>
</reference>
<comment type="caution">
    <text evidence="1">The sequence shown here is derived from an EMBL/GenBank/DDBJ whole genome shotgun (WGS) entry which is preliminary data.</text>
</comment>
<evidence type="ECO:0000313" key="2">
    <source>
        <dbReference type="Proteomes" id="UP000324222"/>
    </source>
</evidence>
<protein>
    <submittedName>
        <fullName evidence="1">Uncharacterized protein</fullName>
    </submittedName>
</protein>
<gene>
    <name evidence="1" type="ORF">E2C01_045636</name>
</gene>
<proteinExistence type="predicted"/>
<evidence type="ECO:0000313" key="1">
    <source>
        <dbReference type="EMBL" id="MPC51782.1"/>
    </source>
</evidence>
<dbReference type="AlphaFoldDB" id="A0A5B7FYT9"/>